<dbReference type="EMBL" id="GBRH01208481">
    <property type="protein sequence ID" value="JAD89414.1"/>
    <property type="molecule type" value="Transcribed_RNA"/>
</dbReference>
<reference evidence="2" key="1">
    <citation type="submission" date="2014-09" db="EMBL/GenBank/DDBJ databases">
        <authorList>
            <person name="Magalhaes I.L.F."/>
            <person name="Oliveira U."/>
            <person name="Santos F.R."/>
            <person name="Vidigal T.H.D.A."/>
            <person name="Brescovit A.D."/>
            <person name="Santos A.J."/>
        </authorList>
    </citation>
    <scope>NUCLEOTIDE SEQUENCE</scope>
    <source>
        <tissue evidence="2">Shoot tissue taken approximately 20 cm above the soil surface</tissue>
    </source>
</reference>
<evidence type="ECO:0000313" key="2">
    <source>
        <dbReference type="EMBL" id="JAD89414.1"/>
    </source>
</evidence>
<feature type="transmembrane region" description="Helical" evidence="1">
    <location>
        <begin position="12"/>
        <end position="29"/>
    </location>
</feature>
<sequence length="53" mass="6403">MTYTLEFQQSSFLPILFINHCSFCYLVVFSRAHGYHFSYILLGLMQLQKFTWM</sequence>
<organism evidence="2">
    <name type="scientific">Arundo donax</name>
    <name type="common">Giant reed</name>
    <name type="synonym">Donax arundinaceus</name>
    <dbReference type="NCBI Taxonomy" id="35708"/>
    <lineage>
        <taxon>Eukaryota</taxon>
        <taxon>Viridiplantae</taxon>
        <taxon>Streptophyta</taxon>
        <taxon>Embryophyta</taxon>
        <taxon>Tracheophyta</taxon>
        <taxon>Spermatophyta</taxon>
        <taxon>Magnoliopsida</taxon>
        <taxon>Liliopsida</taxon>
        <taxon>Poales</taxon>
        <taxon>Poaceae</taxon>
        <taxon>PACMAD clade</taxon>
        <taxon>Arundinoideae</taxon>
        <taxon>Arundineae</taxon>
        <taxon>Arundo</taxon>
    </lineage>
</organism>
<evidence type="ECO:0000256" key="1">
    <source>
        <dbReference type="SAM" id="Phobius"/>
    </source>
</evidence>
<name>A0A0A9DLD8_ARUDO</name>
<reference evidence="2" key="2">
    <citation type="journal article" date="2015" name="Data Brief">
        <title>Shoot transcriptome of the giant reed, Arundo donax.</title>
        <authorList>
            <person name="Barrero R.A."/>
            <person name="Guerrero F.D."/>
            <person name="Moolhuijzen P."/>
            <person name="Goolsby J.A."/>
            <person name="Tidwell J."/>
            <person name="Bellgard S.E."/>
            <person name="Bellgard M.I."/>
        </authorList>
    </citation>
    <scope>NUCLEOTIDE SEQUENCE</scope>
    <source>
        <tissue evidence="2">Shoot tissue taken approximately 20 cm above the soil surface</tissue>
    </source>
</reference>
<accession>A0A0A9DLD8</accession>
<proteinExistence type="predicted"/>
<keyword evidence="1" id="KW-1133">Transmembrane helix</keyword>
<keyword evidence="1" id="KW-0812">Transmembrane</keyword>
<protein>
    <submittedName>
        <fullName evidence="2">Uncharacterized protein</fullName>
    </submittedName>
</protein>
<keyword evidence="1" id="KW-0472">Membrane</keyword>
<dbReference type="AlphaFoldDB" id="A0A0A9DLD8"/>